<dbReference type="RefSeq" id="WP_146569789.1">
    <property type="nucleotide sequence ID" value="NZ_CP042306.1"/>
</dbReference>
<feature type="chain" id="PRO_5022693943" evidence="1">
    <location>
        <begin position="21"/>
        <end position="66"/>
    </location>
</feature>
<accession>A0A5B8LG18</accession>
<evidence type="ECO:0000313" key="3">
    <source>
        <dbReference type="Proteomes" id="UP000315673"/>
    </source>
</evidence>
<dbReference type="EMBL" id="CP042306">
    <property type="protein sequence ID" value="QDZ06705.1"/>
    <property type="molecule type" value="Genomic_DNA"/>
</dbReference>
<dbReference type="Proteomes" id="UP000315673">
    <property type="component" value="Chromosome"/>
</dbReference>
<gene>
    <name evidence="2" type="ORF">FPZ24_03775</name>
</gene>
<sequence length="66" mass="6846">MRKVLIMGFTAIAMSVAAPAAYADGYGLDPNGGAHMTAGSGFFDYLASLLGWKDDGCSLDPNGCRQ</sequence>
<keyword evidence="3" id="KW-1185">Reference proteome</keyword>
<keyword evidence="1" id="KW-0732">Signal</keyword>
<name>A0A5B8LG18_9SPHN</name>
<protein>
    <submittedName>
        <fullName evidence="2">Uncharacterized protein</fullName>
    </submittedName>
</protein>
<proteinExistence type="predicted"/>
<organism evidence="2 3">
    <name type="scientific">Sphingomonas panacisoli</name>
    <dbReference type="NCBI Taxonomy" id="1813879"/>
    <lineage>
        <taxon>Bacteria</taxon>
        <taxon>Pseudomonadati</taxon>
        <taxon>Pseudomonadota</taxon>
        <taxon>Alphaproteobacteria</taxon>
        <taxon>Sphingomonadales</taxon>
        <taxon>Sphingomonadaceae</taxon>
        <taxon>Sphingomonas</taxon>
    </lineage>
</organism>
<reference evidence="2 3" key="1">
    <citation type="submission" date="2019-07" db="EMBL/GenBank/DDBJ databases">
        <title>Full genome sequence of Sphingomonas sp. 4R-6-7(HKS19).</title>
        <authorList>
            <person name="Im W.-T."/>
        </authorList>
    </citation>
    <scope>NUCLEOTIDE SEQUENCE [LARGE SCALE GENOMIC DNA]</scope>
    <source>
        <strain evidence="2 3">HKS19</strain>
    </source>
</reference>
<dbReference type="KEGG" id="spai:FPZ24_03775"/>
<feature type="signal peptide" evidence="1">
    <location>
        <begin position="1"/>
        <end position="20"/>
    </location>
</feature>
<evidence type="ECO:0000313" key="2">
    <source>
        <dbReference type="EMBL" id="QDZ06705.1"/>
    </source>
</evidence>
<evidence type="ECO:0000256" key="1">
    <source>
        <dbReference type="SAM" id="SignalP"/>
    </source>
</evidence>
<dbReference type="AlphaFoldDB" id="A0A5B8LG18"/>